<protein>
    <submittedName>
        <fullName evidence="2">Chromosome segregation protein SMC</fullName>
    </submittedName>
</protein>
<accession>A0A2L0S1E6</accession>
<dbReference type="Proteomes" id="UP000239888">
    <property type="component" value="Chromosome"/>
</dbReference>
<gene>
    <name evidence="2" type="ORF">BOP93_21435</name>
</gene>
<feature type="coiled-coil region" evidence="1">
    <location>
        <begin position="146"/>
        <end position="211"/>
    </location>
</feature>
<feature type="coiled-coil region" evidence="1">
    <location>
        <begin position="50"/>
        <end position="118"/>
    </location>
</feature>
<reference evidence="2 3" key="1">
    <citation type="journal article" date="2018" name="Front. Microbiol.">
        <title>Pseudomonas orientalis F9: A Potent Antagonist against Phytopathogens with Phytotoxic Effect in the Apple Flower.</title>
        <authorList>
            <person name="Zengerer V."/>
            <person name="Schmid M."/>
            <person name="Bieri M."/>
            <person name="Muller D.C."/>
            <person name="Remus-Emsermann M.N.P."/>
            <person name="Ahrens C.H."/>
            <person name="Pelludat C."/>
        </authorList>
    </citation>
    <scope>NUCLEOTIDE SEQUENCE [LARGE SCALE GENOMIC DNA]</scope>
    <source>
        <strain evidence="2 3">F9</strain>
    </source>
</reference>
<dbReference type="EMBL" id="CP018049">
    <property type="protein sequence ID" value="AUZ48046.1"/>
    <property type="molecule type" value="Genomic_DNA"/>
</dbReference>
<evidence type="ECO:0000313" key="3">
    <source>
        <dbReference type="Proteomes" id="UP000239888"/>
    </source>
</evidence>
<evidence type="ECO:0000313" key="2">
    <source>
        <dbReference type="EMBL" id="AUZ48046.1"/>
    </source>
</evidence>
<dbReference type="KEGG" id="poi:BOP93_21435"/>
<proteinExistence type="predicted"/>
<keyword evidence="1" id="KW-0175">Coiled coil</keyword>
<dbReference type="AlphaFoldDB" id="A0A2L0S1E6"/>
<dbReference type="RefSeq" id="WP_104504661.1">
    <property type="nucleotide sequence ID" value="NZ_CP018049.1"/>
</dbReference>
<sequence length="280" mass="31960">MNTIQELKDRRDTLTLEMESIQRDLAPFEEALESPEVIQQGRQRAVQDEINDHKRRIDSRNLEISKLNQKIDRLETLANRESLAAGYLSDMANWKADEMELNEKRSSIETRLQQVRQNDQEDMAKARQAETDAATAYAQAVAWGDVEGEKAANAEAQKAAKNLTAAVEHHRRQQLLITALEQELVTIDLHITEAQKERTEIENKAAHLANTVLEEQWNEAAKTLLETGGKLWAARNLISRDPVALMKLEIPEQGEHFGSWTWRELVDRSRQHSLLDLLAA</sequence>
<evidence type="ECO:0000256" key="1">
    <source>
        <dbReference type="SAM" id="Coils"/>
    </source>
</evidence>
<name>A0A2L0S1E6_9PSED</name>
<organism evidence="2 3">
    <name type="scientific">Pseudomonas orientalis</name>
    <dbReference type="NCBI Taxonomy" id="76758"/>
    <lineage>
        <taxon>Bacteria</taxon>
        <taxon>Pseudomonadati</taxon>
        <taxon>Pseudomonadota</taxon>
        <taxon>Gammaproteobacteria</taxon>
        <taxon>Pseudomonadales</taxon>
        <taxon>Pseudomonadaceae</taxon>
        <taxon>Pseudomonas</taxon>
    </lineage>
</organism>